<reference evidence="1 2" key="1">
    <citation type="submission" date="2019-11" db="EMBL/GenBank/DDBJ databases">
        <authorList>
            <person name="Dong K."/>
        </authorList>
    </citation>
    <scope>NUCLEOTIDE SEQUENCE [LARGE SCALE GENOMIC DNA]</scope>
    <source>
        <strain evidence="1 2">DK608</strain>
    </source>
</reference>
<organism evidence="1 2">
    <name type="scientific">Paracoccus shanxieyensis</name>
    <dbReference type="NCBI Taxonomy" id="2675752"/>
    <lineage>
        <taxon>Bacteria</taxon>
        <taxon>Pseudomonadati</taxon>
        <taxon>Pseudomonadota</taxon>
        <taxon>Alphaproteobacteria</taxon>
        <taxon>Rhodobacterales</taxon>
        <taxon>Paracoccaceae</taxon>
        <taxon>Paracoccus</taxon>
    </lineage>
</organism>
<proteinExistence type="predicted"/>
<evidence type="ECO:0000313" key="2">
    <source>
        <dbReference type="Proteomes" id="UP000478740"/>
    </source>
</evidence>
<dbReference type="AlphaFoldDB" id="A0A6L6J171"/>
<dbReference type="EMBL" id="WMII01000007">
    <property type="protein sequence ID" value="MTH64417.1"/>
    <property type="molecule type" value="Genomic_DNA"/>
</dbReference>
<keyword evidence="2" id="KW-1185">Reference proteome</keyword>
<dbReference type="Pfam" id="PF08811">
    <property type="entry name" value="DUF1800"/>
    <property type="match status" value="1"/>
</dbReference>
<dbReference type="InterPro" id="IPR014917">
    <property type="entry name" value="DUF1800"/>
</dbReference>
<sequence length="456" mass="50500">MSFGFPELAAIRLGYGLSPLMPPPRDVEAVLSGPANAGPDAQAMTTDEARKISLELMRLSRARKDGGDADEKAFMEYNRDLGRLLVRDLRRRLVRAIDDPVGFGERLVQFWADHFTVSPGSAGNQALTMAFVDEAIRPHVNGRFEDMFFAADTHPMMLVYLNQNSSRGPNSPFAKRRANRALGLNENLAREAMELHSLGVGASYDQNDVRQLAELLTGLTYSPQDGFAFRPNIAEPGAETVLGKSYGGGRHPSIDDIRAVFRDLARRPDTAQFVSRKLAVHFISDNPSDDLVDAMAATWRETGGDLPQVYRVMVTHPELESAMRQKVRQPFDLLAAGYRALGITGKDLMALDFPQLPAMTFDQMNRMGQPWSRQTGPDGWPEEAQAWIAPQMLAARITWSLQMPSKMLNTLPDPRAFLETALGSTRSEELAWAVPKAESQIEGVALVLASTDFNRR</sequence>
<name>A0A6L6J171_9RHOB</name>
<comment type="caution">
    <text evidence="1">The sequence shown here is derived from an EMBL/GenBank/DDBJ whole genome shotgun (WGS) entry which is preliminary data.</text>
</comment>
<gene>
    <name evidence="1" type="ORF">GL284_09040</name>
</gene>
<protein>
    <submittedName>
        <fullName evidence="1">DUF1800 family protein</fullName>
    </submittedName>
</protein>
<dbReference type="RefSeq" id="WP_155044281.1">
    <property type="nucleotide sequence ID" value="NZ_WMIH01000007.1"/>
</dbReference>
<evidence type="ECO:0000313" key="1">
    <source>
        <dbReference type="EMBL" id="MTH64417.1"/>
    </source>
</evidence>
<dbReference type="Proteomes" id="UP000478740">
    <property type="component" value="Unassembled WGS sequence"/>
</dbReference>
<accession>A0A6L6J171</accession>